<evidence type="ECO:0000313" key="1">
    <source>
        <dbReference type="EMBL" id="KAF5572033.1"/>
    </source>
</evidence>
<name>A0A8H5NPB9_9HYPO</name>
<organism evidence="1 2">
    <name type="scientific">Fusarium pseudocircinatum</name>
    <dbReference type="NCBI Taxonomy" id="56676"/>
    <lineage>
        <taxon>Eukaryota</taxon>
        <taxon>Fungi</taxon>
        <taxon>Dikarya</taxon>
        <taxon>Ascomycota</taxon>
        <taxon>Pezizomycotina</taxon>
        <taxon>Sordariomycetes</taxon>
        <taxon>Hypocreomycetidae</taxon>
        <taxon>Hypocreales</taxon>
        <taxon>Nectriaceae</taxon>
        <taxon>Fusarium</taxon>
        <taxon>Fusarium fujikuroi species complex</taxon>
    </lineage>
</organism>
<protein>
    <submittedName>
        <fullName evidence="1">Uncharacterized protein</fullName>
    </submittedName>
</protein>
<keyword evidence="2" id="KW-1185">Reference proteome</keyword>
<sequence length="122" mass="13604">MKRPRAPCMHLRLSGDTRIHVLLIFLQFEGEDRFRYNVTYMAKVEIDEPFLEPDPFTETDYEAKEACLVRETALESELAKCKATAAASGLRSSPSSCTQCGIMGQNDPGHFSRGLKTDLAAC</sequence>
<accession>A0A8H5NPB9</accession>
<dbReference type="Proteomes" id="UP000546213">
    <property type="component" value="Unassembled WGS sequence"/>
</dbReference>
<dbReference type="AlphaFoldDB" id="A0A8H5NPB9"/>
<evidence type="ECO:0000313" key="2">
    <source>
        <dbReference type="Proteomes" id="UP000546213"/>
    </source>
</evidence>
<dbReference type="EMBL" id="JAAOAS010000882">
    <property type="protein sequence ID" value="KAF5572033.1"/>
    <property type="molecule type" value="Genomic_DNA"/>
</dbReference>
<gene>
    <name evidence="1" type="ORF">FPCIR_14393</name>
</gene>
<proteinExistence type="predicted"/>
<reference evidence="1 2" key="1">
    <citation type="submission" date="2020-05" db="EMBL/GenBank/DDBJ databases">
        <title>Identification and distribution of gene clusters putatively required for synthesis of sphingolipid metabolism inhibitors in phylogenetically diverse species of the filamentous fungus Fusarium.</title>
        <authorList>
            <person name="Kim H.-S."/>
            <person name="Busman M."/>
            <person name="Brown D.W."/>
            <person name="Divon H."/>
            <person name="Uhlig S."/>
            <person name="Proctor R.H."/>
        </authorList>
    </citation>
    <scope>NUCLEOTIDE SEQUENCE [LARGE SCALE GENOMIC DNA]</scope>
    <source>
        <strain evidence="1 2">NRRL 36939</strain>
    </source>
</reference>
<dbReference type="OrthoDB" id="5403707at2759"/>
<comment type="caution">
    <text evidence="1">The sequence shown here is derived from an EMBL/GenBank/DDBJ whole genome shotgun (WGS) entry which is preliminary data.</text>
</comment>